<reference evidence="1 2" key="1">
    <citation type="journal article" date="2021" name="Nat. Plants">
        <title>The Taxus genome provides insights into paclitaxel biosynthesis.</title>
        <authorList>
            <person name="Xiong X."/>
            <person name="Gou J."/>
            <person name="Liao Q."/>
            <person name="Li Y."/>
            <person name="Zhou Q."/>
            <person name="Bi G."/>
            <person name="Li C."/>
            <person name="Du R."/>
            <person name="Wang X."/>
            <person name="Sun T."/>
            <person name="Guo L."/>
            <person name="Liang H."/>
            <person name="Lu P."/>
            <person name="Wu Y."/>
            <person name="Zhang Z."/>
            <person name="Ro D.K."/>
            <person name="Shang Y."/>
            <person name="Huang S."/>
            <person name="Yan J."/>
        </authorList>
    </citation>
    <scope>NUCLEOTIDE SEQUENCE [LARGE SCALE GENOMIC DNA]</scope>
    <source>
        <strain evidence="1">Ta-2019</strain>
    </source>
</reference>
<feature type="non-terminal residue" evidence="1">
    <location>
        <position position="140"/>
    </location>
</feature>
<evidence type="ECO:0000313" key="2">
    <source>
        <dbReference type="Proteomes" id="UP000824469"/>
    </source>
</evidence>
<name>A0AA38H106_TAXCH</name>
<dbReference type="AlphaFoldDB" id="A0AA38H106"/>
<proteinExistence type="predicted"/>
<evidence type="ECO:0000313" key="1">
    <source>
        <dbReference type="EMBL" id="KAH9331495.1"/>
    </source>
</evidence>
<feature type="non-terminal residue" evidence="1">
    <location>
        <position position="1"/>
    </location>
</feature>
<protein>
    <submittedName>
        <fullName evidence="1">Uncharacterized protein</fullName>
    </submittedName>
</protein>
<dbReference type="EMBL" id="JAHRHJ020000001">
    <property type="protein sequence ID" value="KAH9331495.1"/>
    <property type="molecule type" value="Genomic_DNA"/>
</dbReference>
<organism evidence="1 2">
    <name type="scientific">Taxus chinensis</name>
    <name type="common">Chinese yew</name>
    <name type="synonym">Taxus wallichiana var. chinensis</name>
    <dbReference type="NCBI Taxonomy" id="29808"/>
    <lineage>
        <taxon>Eukaryota</taxon>
        <taxon>Viridiplantae</taxon>
        <taxon>Streptophyta</taxon>
        <taxon>Embryophyta</taxon>
        <taxon>Tracheophyta</taxon>
        <taxon>Spermatophyta</taxon>
        <taxon>Pinopsida</taxon>
        <taxon>Pinidae</taxon>
        <taxon>Conifers II</taxon>
        <taxon>Cupressales</taxon>
        <taxon>Taxaceae</taxon>
        <taxon>Taxus</taxon>
    </lineage>
</organism>
<sequence>RFWPVRVHHVPNVPDCLVTKVLPVSPDLGRFTSFMSSCPTRPDGPDVPLPCRMPGGLLADSRPDVPSCPGAEVPRFGRSRSVRVLRVLLVPNVPEQLVDSLLLRPNRISASHASRCPGCSFALADCLAAFRPICASDVPH</sequence>
<accession>A0AA38H106</accession>
<gene>
    <name evidence="1" type="ORF">KI387_003603</name>
</gene>
<comment type="caution">
    <text evidence="1">The sequence shown here is derived from an EMBL/GenBank/DDBJ whole genome shotgun (WGS) entry which is preliminary data.</text>
</comment>
<keyword evidence="2" id="KW-1185">Reference proteome</keyword>
<dbReference type="Proteomes" id="UP000824469">
    <property type="component" value="Unassembled WGS sequence"/>
</dbReference>